<dbReference type="InterPro" id="IPR051417">
    <property type="entry name" value="SDr/BOS_complex"/>
</dbReference>
<dbReference type="GO" id="GO:0005789">
    <property type="term" value="C:endoplasmic reticulum membrane"/>
    <property type="evidence" value="ECO:0007669"/>
    <property type="project" value="TreeGrafter"/>
</dbReference>
<dbReference type="Gramene" id="OE9A043715T1">
    <property type="protein sequence ID" value="OE9A043715C1"/>
    <property type="gene ID" value="OE9A043715"/>
</dbReference>
<proteinExistence type="predicted"/>
<dbReference type="Gene3D" id="2.60.40.1120">
    <property type="entry name" value="Carboxypeptidase-like, regulatory domain"/>
    <property type="match status" value="1"/>
</dbReference>
<gene>
    <name evidence="2" type="ORF">OLEA9_A043715</name>
</gene>
<organism evidence="2 3">
    <name type="scientific">Olea europaea subsp. europaea</name>
    <dbReference type="NCBI Taxonomy" id="158383"/>
    <lineage>
        <taxon>Eukaryota</taxon>
        <taxon>Viridiplantae</taxon>
        <taxon>Streptophyta</taxon>
        <taxon>Embryophyta</taxon>
        <taxon>Tracheophyta</taxon>
        <taxon>Spermatophyta</taxon>
        <taxon>Magnoliopsida</taxon>
        <taxon>eudicotyledons</taxon>
        <taxon>Gunneridae</taxon>
        <taxon>Pentapetalae</taxon>
        <taxon>asterids</taxon>
        <taxon>lamiids</taxon>
        <taxon>Lamiales</taxon>
        <taxon>Oleaceae</taxon>
        <taxon>Oleeae</taxon>
        <taxon>Olea</taxon>
    </lineage>
</organism>
<dbReference type="AlphaFoldDB" id="A0A8S0QL33"/>
<dbReference type="OrthoDB" id="10263633at2759"/>
<dbReference type="PANTHER" id="PTHR23303:SF14">
    <property type="entry name" value="BOS COMPLEX SUBUNIT NOMO1-RELATED"/>
    <property type="match status" value="1"/>
</dbReference>
<accession>A0A8S0QL33</accession>
<evidence type="ECO:0000256" key="1">
    <source>
        <dbReference type="ARBA" id="ARBA00022729"/>
    </source>
</evidence>
<protein>
    <submittedName>
        <fullName evidence="2">Nodal modulator 1</fullName>
    </submittedName>
</protein>
<keyword evidence="3" id="KW-1185">Reference proteome</keyword>
<evidence type="ECO:0000313" key="3">
    <source>
        <dbReference type="Proteomes" id="UP000594638"/>
    </source>
</evidence>
<evidence type="ECO:0000313" key="2">
    <source>
        <dbReference type="EMBL" id="CAA2967006.1"/>
    </source>
</evidence>
<sequence>MVMGPRTSSPYLEDLWEQLVEIAVRIKMEGVTLSQTSFQVELGFENGVVQVIFFVSGYDIRGFVVSQGNPILGVHIYFYSEDVLEVDSPYDSANAPGLGKALCHAFPDADGVFMFKSIPCGIYKLVPIYKGDNTVFDVSPPSFLLSLSHDHTIVTQKFQVTGFSVGGRVVNGNGDGVYAAKIIVDGHERSITDKEGYYKLDQVTSKRYRIEAKKEHYKFEILNDFLVLPNVASISDIKAVSYDICGMVQTISNDYRAKKGDQRISIPQKVVQTQVIVFALIA</sequence>
<dbReference type="InterPro" id="IPR008969">
    <property type="entry name" value="CarboxyPept-like_regulatory"/>
</dbReference>
<name>A0A8S0QL33_OLEEU</name>
<dbReference type="Proteomes" id="UP000594638">
    <property type="component" value="Unassembled WGS sequence"/>
</dbReference>
<dbReference type="SUPFAM" id="SSF49464">
    <property type="entry name" value="Carboxypeptidase regulatory domain-like"/>
    <property type="match status" value="1"/>
</dbReference>
<comment type="caution">
    <text evidence="2">The sequence shown here is derived from an EMBL/GenBank/DDBJ whole genome shotgun (WGS) entry which is preliminary data.</text>
</comment>
<reference evidence="2 3" key="1">
    <citation type="submission" date="2019-12" db="EMBL/GenBank/DDBJ databases">
        <authorList>
            <person name="Alioto T."/>
            <person name="Alioto T."/>
            <person name="Gomez Garrido J."/>
        </authorList>
    </citation>
    <scope>NUCLEOTIDE SEQUENCE [LARGE SCALE GENOMIC DNA]</scope>
</reference>
<keyword evidence="1" id="KW-0732">Signal</keyword>
<dbReference type="PANTHER" id="PTHR23303">
    <property type="entry name" value="CARBOXYPEPTIDASE REGULATORY REGION-CONTAINING"/>
    <property type="match status" value="1"/>
</dbReference>
<dbReference type="EMBL" id="CACTIH010001873">
    <property type="protein sequence ID" value="CAA2967006.1"/>
    <property type="molecule type" value="Genomic_DNA"/>
</dbReference>